<keyword evidence="6" id="KW-0479">Metal-binding</keyword>
<comment type="cofactor">
    <cofactor evidence="2">
        <name>Mg(2+)</name>
        <dbReference type="ChEBI" id="CHEBI:18420"/>
    </cofactor>
</comment>
<keyword evidence="5" id="KW-0808">Transferase</keyword>
<dbReference type="InterPro" id="IPR054708">
    <property type="entry name" value="MTPAP-like_central"/>
</dbReference>
<dbReference type="Pfam" id="PF22600">
    <property type="entry name" value="MTPAP-like_central"/>
    <property type="match status" value="1"/>
</dbReference>
<evidence type="ECO:0000313" key="13">
    <source>
        <dbReference type="RefSeq" id="XP_022330847.1"/>
    </source>
</evidence>
<evidence type="ECO:0000256" key="8">
    <source>
        <dbReference type="ARBA" id="ARBA00038491"/>
    </source>
</evidence>
<proteinExistence type="inferred from homology"/>
<comment type="cofactor">
    <cofactor evidence="1">
        <name>Mn(2+)</name>
        <dbReference type="ChEBI" id="CHEBI:29035"/>
    </cofactor>
</comment>
<organism evidence="12 13">
    <name type="scientific">Crassostrea virginica</name>
    <name type="common">Eastern oyster</name>
    <dbReference type="NCBI Taxonomy" id="6565"/>
    <lineage>
        <taxon>Eukaryota</taxon>
        <taxon>Metazoa</taxon>
        <taxon>Spiralia</taxon>
        <taxon>Lophotrochozoa</taxon>
        <taxon>Mollusca</taxon>
        <taxon>Bivalvia</taxon>
        <taxon>Autobranchia</taxon>
        <taxon>Pteriomorphia</taxon>
        <taxon>Ostreida</taxon>
        <taxon>Ostreoidea</taxon>
        <taxon>Ostreidae</taxon>
        <taxon>Crassostrea</taxon>
    </lineage>
</organism>
<dbReference type="GO" id="GO:0005737">
    <property type="term" value="C:cytoplasm"/>
    <property type="evidence" value="ECO:0007669"/>
    <property type="project" value="UniProtKB-SubCell"/>
</dbReference>
<evidence type="ECO:0000259" key="10">
    <source>
        <dbReference type="Pfam" id="PF03828"/>
    </source>
</evidence>
<dbReference type="Pfam" id="PF03828">
    <property type="entry name" value="PAP_assoc"/>
    <property type="match status" value="1"/>
</dbReference>
<dbReference type="SUPFAM" id="SSF81301">
    <property type="entry name" value="Nucleotidyltransferase"/>
    <property type="match status" value="1"/>
</dbReference>
<name>A0A8B8DRI4_CRAVI</name>
<dbReference type="PANTHER" id="PTHR12271:SF40">
    <property type="entry name" value="POLY(A) RNA POLYMERASE GLD2"/>
    <property type="match status" value="1"/>
</dbReference>
<evidence type="ECO:0000256" key="9">
    <source>
        <dbReference type="SAM" id="MobiDB-lite"/>
    </source>
</evidence>
<evidence type="ECO:0000256" key="5">
    <source>
        <dbReference type="ARBA" id="ARBA00022679"/>
    </source>
</evidence>
<feature type="domain" description="PAP-associated" evidence="10">
    <location>
        <begin position="405"/>
        <end position="464"/>
    </location>
</feature>
<feature type="region of interest" description="Disordered" evidence="9">
    <location>
        <begin position="81"/>
        <end position="116"/>
    </location>
</feature>
<comment type="subcellular location">
    <subcellularLocation>
        <location evidence="3">Cytoplasm</location>
    </subcellularLocation>
</comment>
<dbReference type="Proteomes" id="UP000694844">
    <property type="component" value="Chromosome 4"/>
</dbReference>
<gene>
    <name evidence="13" type="primary">LOC111129064</name>
</gene>
<accession>A0A8B8DRI4</accession>
<dbReference type="RefSeq" id="XP_022330847.1">
    <property type="nucleotide sequence ID" value="XM_022475139.1"/>
</dbReference>
<evidence type="ECO:0000313" key="12">
    <source>
        <dbReference type="Proteomes" id="UP000694844"/>
    </source>
</evidence>
<dbReference type="Gene3D" id="3.30.460.10">
    <property type="entry name" value="Beta Polymerase, domain 2"/>
    <property type="match status" value="1"/>
</dbReference>
<feature type="domain" description="Poly(A) RNA polymerase mitochondrial-like central palm" evidence="11">
    <location>
        <begin position="182"/>
        <end position="318"/>
    </location>
</feature>
<dbReference type="GeneID" id="111129064"/>
<protein>
    <submittedName>
        <fullName evidence="13">Poly(A) RNA polymerase GLD2-like</fullName>
    </submittedName>
</protein>
<reference evidence="13" key="1">
    <citation type="submission" date="2025-08" db="UniProtKB">
        <authorList>
            <consortium name="RefSeq"/>
        </authorList>
    </citation>
    <scope>IDENTIFICATION</scope>
    <source>
        <tissue evidence="13">Whole sample</tissue>
    </source>
</reference>
<dbReference type="InterPro" id="IPR043519">
    <property type="entry name" value="NT_sf"/>
</dbReference>
<comment type="similarity">
    <text evidence="8">Belongs to the DNA polymerase type-B-like family. GLD2 subfamily.</text>
</comment>
<dbReference type="CDD" id="cd05402">
    <property type="entry name" value="NT_PAP_TUTase"/>
    <property type="match status" value="1"/>
</dbReference>
<keyword evidence="4" id="KW-0963">Cytoplasm</keyword>
<dbReference type="PANTHER" id="PTHR12271">
    <property type="entry name" value="POLY A POLYMERASE CID PAP -RELATED"/>
    <property type="match status" value="1"/>
</dbReference>
<evidence type="ECO:0000256" key="2">
    <source>
        <dbReference type="ARBA" id="ARBA00001946"/>
    </source>
</evidence>
<evidence type="ECO:0000256" key="6">
    <source>
        <dbReference type="ARBA" id="ARBA00022723"/>
    </source>
</evidence>
<evidence type="ECO:0000256" key="3">
    <source>
        <dbReference type="ARBA" id="ARBA00004496"/>
    </source>
</evidence>
<dbReference type="OrthoDB" id="2274644at2759"/>
<dbReference type="SUPFAM" id="SSF81631">
    <property type="entry name" value="PAP/OAS1 substrate-binding domain"/>
    <property type="match status" value="1"/>
</dbReference>
<dbReference type="InterPro" id="IPR002058">
    <property type="entry name" value="PAP_assoc"/>
</dbReference>
<dbReference type="KEGG" id="cvn:111129064"/>
<keyword evidence="7" id="KW-0460">Magnesium</keyword>
<dbReference type="GO" id="GO:0046872">
    <property type="term" value="F:metal ion binding"/>
    <property type="evidence" value="ECO:0007669"/>
    <property type="project" value="UniProtKB-KW"/>
</dbReference>
<feature type="region of interest" description="Disordered" evidence="9">
    <location>
        <begin position="131"/>
        <end position="157"/>
    </location>
</feature>
<dbReference type="Gene3D" id="1.10.1410.10">
    <property type="match status" value="1"/>
</dbReference>
<dbReference type="GO" id="GO:1990817">
    <property type="term" value="F:poly(A) RNA polymerase activity"/>
    <property type="evidence" value="ECO:0007669"/>
    <property type="project" value="TreeGrafter"/>
</dbReference>
<sequence>MMNRRVFYQAQPGYYSSQVPFNQPFRFSHVLRQQYGFVHSQHQFQQPNFLSFESGWQNLQASPGFQQVDHRETIRQDILSQLNHKQPGTSTGHQNRKRHADYIPNSSSSKRSKRDQSVEICNTLIKDVPIPSPRYNTTHSDDSLPSSSSNKKSKRGHSVEICSTVIKDVPLPPPGYNPTHSITEAIIRYFLENHQTDKAYKQKLQLRDVMFKIFQSCMPNCGLYIVGSTMSGFGTMKSDMDMCLMITEDGIDQKREAPEILYLIQKALYKCSFVRDSTVIRAKVPILRFNDLISKAQIDLNVNNSVGIRNTHLLKYYCMTDWRVRPLVLYIKKWARFHDINDASKATISSYSLCLMLIHYLQYACSPPVLPSLQELYPDRFDRNLDIRELKFDDTVNYKSDNGQSVGELFLGFLSYYSNKFRFDKDCISIKEGGRFSLNEYVRNQNPNFQWQPLCIEEPFDLSNTARSCHDKNIFDRVKRVFKKSYWELQKKKDVRCLFNQPF</sequence>
<dbReference type="GO" id="GO:0031123">
    <property type="term" value="P:RNA 3'-end processing"/>
    <property type="evidence" value="ECO:0007669"/>
    <property type="project" value="TreeGrafter"/>
</dbReference>
<evidence type="ECO:0000259" key="11">
    <source>
        <dbReference type="Pfam" id="PF22600"/>
    </source>
</evidence>
<keyword evidence="12" id="KW-1185">Reference proteome</keyword>
<dbReference type="AlphaFoldDB" id="A0A8B8DRI4"/>
<evidence type="ECO:0000256" key="7">
    <source>
        <dbReference type="ARBA" id="ARBA00022842"/>
    </source>
</evidence>
<evidence type="ECO:0000256" key="4">
    <source>
        <dbReference type="ARBA" id="ARBA00022490"/>
    </source>
</evidence>
<evidence type="ECO:0000256" key="1">
    <source>
        <dbReference type="ARBA" id="ARBA00001936"/>
    </source>
</evidence>
<feature type="compositionally biased region" description="Polar residues" evidence="9">
    <location>
        <begin position="81"/>
        <end position="93"/>
    </location>
</feature>